<organism evidence="2 3">
    <name type="scientific">Streptomyces lancefieldiae</name>
    <dbReference type="NCBI Taxonomy" id="3075520"/>
    <lineage>
        <taxon>Bacteria</taxon>
        <taxon>Bacillati</taxon>
        <taxon>Actinomycetota</taxon>
        <taxon>Actinomycetes</taxon>
        <taxon>Kitasatosporales</taxon>
        <taxon>Streptomycetaceae</taxon>
        <taxon>Streptomyces</taxon>
    </lineage>
</organism>
<dbReference type="Proteomes" id="UP001180724">
    <property type="component" value="Unassembled WGS sequence"/>
</dbReference>
<dbReference type="InterPro" id="IPR042099">
    <property type="entry name" value="ANL_N_sf"/>
</dbReference>
<accession>A0ABU3AYF2</accession>
<dbReference type="SUPFAM" id="SSF56801">
    <property type="entry name" value="Acetyl-CoA synthetase-like"/>
    <property type="match status" value="1"/>
</dbReference>
<protein>
    <submittedName>
        <fullName evidence="2">AMP-binding protein</fullName>
    </submittedName>
</protein>
<proteinExistence type="predicted"/>
<dbReference type="PANTHER" id="PTHR45527:SF1">
    <property type="entry name" value="FATTY ACID SYNTHASE"/>
    <property type="match status" value="1"/>
</dbReference>
<evidence type="ECO:0000313" key="2">
    <source>
        <dbReference type="EMBL" id="MDT0615221.1"/>
    </source>
</evidence>
<gene>
    <name evidence="2" type="ORF">RM812_34275</name>
</gene>
<dbReference type="RefSeq" id="WP_311582057.1">
    <property type="nucleotide sequence ID" value="NZ_JAVRFH010000056.1"/>
</dbReference>
<dbReference type="Gene3D" id="3.40.50.12780">
    <property type="entry name" value="N-terminal domain of ligase-like"/>
    <property type="match status" value="1"/>
</dbReference>
<dbReference type="EMBL" id="JAVRFH010000056">
    <property type="protein sequence ID" value="MDT0615221.1"/>
    <property type="molecule type" value="Genomic_DNA"/>
</dbReference>
<dbReference type="InterPro" id="IPR000873">
    <property type="entry name" value="AMP-dep_synth/lig_dom"/>
</dbReference>
<dbReference type="PANTHER" id="PTHR45527">
    <property type="entry name" value="NONRIBOSOMAL PEPTIDE SYNTHETASE"/>
    <property type="match status" value="1"/>
</dbReference>
<feature type="non-terminal residue" evidence="2">
    <location>
        <position position="133"/>
    </location>
</feature>
<dbReference type="Pfam" id="PF00501">
    <property type="entry name" value="AMP-binding"/>
    <property type="match status" value="1"/>
</dbReference>
<evidence type="ECO:0000259" key="1">
    <source>
        <dbReference type="Pfam" id="PF00501"/>
    </source>
</evidence>
<name>A0ABU3AYF2_9ACTN</name>
<reference evidence="2" key="1">
    <citation type="submission" date="2024-05" db="EMBL/GenBank/DDBJ databases">
        <title>30 novel species of actinomycetes from the DSMZ collection.</title>
        <authorList>
            <person name="Nouioui I."/>
        </authorList>
    </citation>
    <scope>NUCLEOTIDE SEQUENCE</scope>
    <source>
        <strain evidence="2">DSM 40712</strain>
    </source>
</reference>
<keyword evidence="3" id="KW-1185">Reference proteome</keyword>
<sequence>MEMMKVSMDCVHQIFEGQAARTPRATAVVFEGQGTAYGELNARANRLARHLVAHGVRRGETVGVLLERDTELVVAVLAVLKAGAGYTLLDPGLPVERVRAVASLAGVSRVVTLARFAGHWDGTRVRSVAVDAE</sequence>
<evidence type="ECO:0000313" key="3">
    <source>
        <dbReference type="Proteomes" id="UP001180724"/>
    </source>
</evidence>
<feature type="domain" description="AMP-dependent synthetase/ligase" evidence="1">
    <location>
        <begin position="15"/>
        <end position="116"/>
    </location>
</feature>
<comment type="caution">
    <text evidence="2">The sequence shown here is derived from an EMBL/GenBank/DDBJ whole genome shotgun (WGS) entry which is preliminary data.</text>
</comment>